<keyword evidence="4" id="KW-0256">Endoplasmic reticulum</keyword>
<feature type="region of interest" description="Disordered" evidence="8">
    <location>
        <begin position="1"/>
        <end position="24"/>
    </location>
</feature>
<feature type="region of interest" description="Disordered" evidence="8">
    <location>
        <begin position="521"/>
        <end position="555"/>
    </location>
</feature>
<dbReference type="GO" id="GO:0005789">
    <property type="term" value="C:endoplasmic reticulum membrane"/>
    <property type="evidence" value="ECO:0007669"/>
    <property type="project" value="UniProtKB-SubCell"/>
</dbReference>
<proteinExistence type="inferred from homology"/>
<feature type="transmembrane region" description="Helical" evidence="9">
    <location>
        <begin position="360"/>
        <end position="379"/>
    </location>
</feature>
<evidence type="ECO:0000256" key="3">
    <source>
        <dbReference type="ARBA" id="ARBA00022801"/>
    </source>
</evidence>
<dbReference type="InterPro" id="IPR036938">
    <property type="entry name" value="PAP2/HPO_sf"/>
</dbReference>
<dbReference type="PANTHER" id="PTHR14969:SF28">
    <property type="entry name" value="DIHYDROSPHINGOSINE 1-PHOSPHATE PHOSPHATASE LCB3-RELATED"/>
    <property type="match status" value="1"/>
</dbReference>
<dbReference type="InterPro" id="IPR000326">
    <property type="entry name" value="PAP2/HPO"/>
</dbReference>
<feature type="domain" description="Phosphatidic acid phosphatase type 2/haloperoxidase" evidence="10">
    <location>
        <begin position="126"/>
        <end position="249"/>
    </location>
</feature>
<evidence type="ECO:0000256" key="8">
    <source>
        <dbReference type="SAM" id="MobiDB-lite"/>
    </source>
</evidence>
<feature type="transmembrane region" description="Helical" evidence="9">
    <location>
        <begin position="204"/>
        <end position="224"/>
    </location>
</feature>
<keyword evidence="2 9" id="KW-0812">Transmembrane</keyword>
<dbReference type="Proteomes" id="UP000053424">
    <property type="component" value="Unassembled WGS sequence"/>
</dbReference>
<feature type="transmembrane region" description="Helical" evidence="9">
    <location>
        <begin position="391"/>
        <end position="412"/>
    </location>
</feature>
<dbReference type="SMART" id="SM00014">
    <property type="entry name" value="acidPPc"/>
    <property type="match status" value="1"/>
</dbReference>
<organism evidence="11 12">
    <name type="scientific">Hebeloma cylindrosporum</name>
    <dbReference type="NCBI Taxonomy" id="76867"/>
    <lineage>
        <taxon>Eukaryota</taxon>
        <taxon>Fungi</taxon>
        <taxon>Dikarya</taxon>
        <taxon>Basidiomycota</taxon>
        <taxon>Agaricomycotina</taxon>
        <taxon>Agaricomycetes</taxon>
        <taxon>Agaricomycetidae</taxon>
        <taxon>Agaricales</taxon>
        <taxon>Agaricineae</taxon>
        <taxon>Hymenogastraceae</taxon>
        <taxon>Hebeloma</taxon>
    </lineage>
</organism>
<dbReference type="OrthoDB" id="301434at2759"/>
<gene>
    <name evidence="11" type="ORF">M413DRAFT_430272</name>
</gene>
<dbReference type="CDD" id="cd03388">
    <property type="entry name" value="PAP2_SPPase1"/>
    <property type="match status" value="1"/>
</dbReference>
<dbReference type="Gene3D" id="1.20.144.10">
    <property type="entry name" value="Phosphatidic acid phosphatase type 2/haloperoxidase"/>
    <property type="match status" value="1"/>
</dbReference>
<evidence type="ECO:0000256" key="4">
    <source>
        <dbReference type="ARBA" id="ARBA00022824"/>
    </source>
</evidence>
<evidence type="ECO:0000256" key="2">
    <source>
        <dbReference type="ARBA" id="ARBA00022692"/>
    </source>
</evidence>
<keyword evidence="12" id="KW-1185">Reference proteome</keyword>
<evidence type="ECO:0000313" key="12">
    <source>
        <dbReference type="Proteomes" id="UP000053424"/>
    </source>
</evidence>
<evidence type="ECO:0000256" key="9">
    <source>
        <dbReference type="SAM" id="Phobius"/>
    </source>
</evidence>
<accession>A0A0C3CP32</accession>
<evidence type="ECO:0000256" key="7">
    <source>
        <dbReference type="ARBA" id="ARBA00038324"/>
    </source>
</evidence>
<keyword evidence="3" id="KW-0378">Hydrolase</keyword>
<feature type="transmembrane region" description="Helical" evidence="9">
    <location>
        <begin position="568"/>
        <end position="586"/>
    </location>
</feature>
<evidence type="ECO:0000256" key="1">
    <source>
        <dbReference type="ARBA" id="ARBA00004477"/>
    </source>
</evidence>
<keyword evidence="5 9" id="KW-1133">Transmembrane helix</keyword>
<dbReference type="PANTHER" id="PTHR14969">
    <property type="entry name" value="SPHINGOSINE-1-PHOSPHATE PHOSPHOHYDROLASE"/>
    <property type="match status" value="1"/>
</dbReference>
<evidence type="ECO:0000256" key="6">
    <source>
        <dbReference type="ARBA" id="ARBA00023136"/>
    </source>
</evidence>
<dbReference type="EMBL" id="KN831772">
    <property type="protein sequence ID" value="KIM45566.1"/>
    <property type="molecule type" value="Genomic_DNA"/>
</dbReference>
<comment type="subcellular location">
    <subcellularLocation>
        <location evidence="1">Endoplasmic reticulum membrane</location>
        <topology evidence="1">Multi-pass membrane protein</topology>
    </subcellularLocation>
</comment>
<dbReference type="AlphaFoldDB" id="A0A0C3CP32"/>
<keyword evidence="6 9" id="KW-0472">Membrane</keyword>
<sequence length="600" mass="65400">MDHTKSVQFMSIPPSDRAPSASAYTGSTTNLNDLKSKLNLLGDDGTPGCRAKDVYDTTLPWWRAGVRRKVVSTLHWESQIIAKMQERIRTPWLDSYFVYSSIFGTHTFFMIILPTLIFFGYSPMGRGLCLVLGLGIYIPSVIKDLFCSPRPFAPPVTRLTIGSHHLEYGFPSTHSTNGVSIALFFFAHIHRLANTSAAAISPELYSLLCTILFLYAFSVVFGRLYTAMHSFTDCIAGTILGASIWWWHTDWAGIPCYISASNPIHNVLTLLGFGEIDAISGSLLVYVGKGLRAGEWTERWIREGGWEVPLILIPLYLLAVHYHPQPVDDCPCFEDSIAILSVVLGVYVSRWVTCYTKLSLGGTVVMPGSGWLLVANEWVRVERGLSDILLWWSVAVLKNALGVLIIFVWRIIAKSALHLILPPTYRLLARAFQLPHRRFYTPATEYKSVPSEFHSSGDGGGFGLHPIPSVIDLPSPGQMGVEVGGIGSGVEGVSNVEGVSSVHMDGERDVKIRSGTGASLATSGSLVSHDNEKIGSVSPGPVLDKESTGKEGQAPPVKHYDADVLTKLIVYAGIAVIGGEVVPLIFDLLGWGGASWPVGE</sequence>
<dbReference type="GO" id="GO:0042392">
    <property type="term" value="F:sphingosine-1-phosphate phosphatase activity"/>
    <property type="evidence" value="ECO:0007669"/>
    <property type="project" value="TreeGrafter"/>
</dbReference>
<name>A0A0C3CP32_HEBCY</name>
<reference evidence="11 12" key="1">
    <citation type="submission" date="2014-04" db="EMBL/GenBank/DDBJ databases">
        <authorList>
            <consortium name="DOE Joint Genome Institute"/>
            <person name="Kuo A."/>
            <person name="Gay G."/>
            <person name="Dore J."/>
            <person name="Kohler A."/>
            <person name="Nagy L.G."/>
            <person name="Floudas D."/>
            <person name="Copeland A."/>
            <person name="Barry K.W."/>
            <person name="Cichocki N."/>
            <person name="Veneault-Fourrey C."/>
            <person name="LaButti K."/>
            <person name="Lindquist E.A."/>
            <person name="Lipzen A."/>
            <person name="Lundell T."/>
            <person name="Morin E."/>
            <person name="Murat C."/>
            <person name="Sun H."/>
            <person name="Tunlid A."/>
            <person name="Henrissat B."/>
            <person name="Grigoriev I.V."/>
            <person name="Hibbett D.S."/>
            <person name="Martin F."/>
            <person name="Nordberg H.P."/>
            <person name="Cantor M.N."/>
            <person name="Hua S.X."/>
        </authorList>
    </citation>
    <scope>NUCLEOTIDE SEQUENCE [LARGE SCALE GENOMIC DNA]</scope>
    <source>
        <strain evidence="12">h7</strain>
    </source>
</reference>
<feature type="transmembrane region" description="Helical" evidence="9">
    <location>
        <begin position="96"/>
        <end position="121"/>
    </location>
</feature>
<comment type="similarity">
    <text evidence="7">Belongs to the type 2 lipid phosphate phosphatase family.</text>
</comment>
<dbReference type="STRING" id="686832.A0A0C3CP32"/>
<dbReference type="SUPFAM" id="SSF48317">
    <property type="entry name" value="Acid phosphatase/Vanadium-dependent haloperoxidase"/>
    <property type="match status" value="1"/>
</dbReference>
<reference evidence="12" key="2">
    <citation type="submission" date="2015-01" db="EMBL/GenBank/DDBJ databases">
        <title>Evolutionary Origins and Diversification of the Mycorrhizal Mutualists.</title>
        <authorList>
            <consortium name="DOE Joint Genome Institute"/>
            <consortium name="Mycorrhizal Genomics Consortium"/>
            <person name="Kohler A."/>
            <person name="Kuo A."/>
            <person name="Nagy L.G."/>
            <person name="Floudas D."/>
            <person name="Copeland A."/>
            <person name="Barry K.W."/>
            <person name="Cichocki N."/>
            <person name="Veneault-Fourrey C."/>
            <person name="LaButti K."/>
            <person name="Lindquist E.A."/>
            <person name="Lipzen A."/>
            <person name="Lundell T."/>
            <person name="Morin E."/>
            <person name="Murat C."/>
            <person name="Riley R."/>
            <person name="Ohm R."/>
            <person name="Sun H."/>
            <person name="Tunlid A."/>
            <person name="Henrissat B."/>
            <person name="Grigoriev I.V."/>
            <person name="Hibbett D.S."/>
            <person name="Martin F."/>
        </authorList>
    </citation>
    <scope>NUCLEOTIDE SEQUENCE [LARGE SCALE GENOMIC DNA]</scope>
    <source>
        <strain evidence="12">h7</strain>
    </source>
</reference>
<evidence type="ECO:0000313" key="11">
    <source>
        <dbReference type="EMBL" id="KIM45566.1"/>
    </source>
</evidence>
<evidence type="ECO:0000259" key="10">
    <source>
        <dbReference type="SMART" id="SM00014"/>
    </source>
</evidence>
<dbReference type="HOGENOM" id="CLU_019266_1_0_1"/>
<protein>
    <recommendedName>
        <fullName evidence="10">Phosphatidic acid phosphatase type 2/haloperoxidase domain-containing protein</fullName>
    </recommendedName>
</protein>
<dbReference type="Pfam" id="PF01569">
    <property type="entry name" value="PAP2"/>
    <property type="match status" value="1"/>
</dbReference>
<evidence type="ECO:0000256" key="5">
    <source>
        <dbReference type="ARBA" id="ARBA00022989"/>
    </source>
</evidence>